<dbReference type="Gene3D" id="1.20.120.1220">
    <property type="match status" value="1"/>
</dbReference>
<evidence type="ECO:0000313" key="4">
    <source>
        <dbReference type="EMBL" id="RNB82799.1"/>
    </source>
</evidence>
<dbReference type="GO" id="GO:0006465">
    <property type="term" value="P:signal peptide processing"/>
    <property type="evidence" value="ECO:0007669"/>
    <property type="project" value="TreeGrafter"/>
</dbReference>
<name>A0A3M8D507_9BACL</name>
<feature type="transmembrane region" description="Helical" evidence="2">
    <location>
        <begin position="87"/>
        <end position="104"/>
    </location>
</feature>
<dbReference type="InterPro" id="IPR050882">
    <property type="entry name" value="Prepilin_peptidase/N-MTase"/>
</dbReference>
<reference evidence="4 5" key="1">
    <citation type="submission" date="2018-10" db="EMBL/GenBank/DDBJ databases">
        <title>Phylogenomics of Brevibacillus.</title>
        <authorList>
            <person name="Dunlap C."/>
        </authorList>
    </citation>
    <scope>NUCLEOTIDE SEQUENCE [LARGE SCALE GENOMIC DNA]</scope>
    <source>
        <strain evidence="4 5">JCM 15716</strain>
    </source>
</reference>
<feature type="transmembrane region" description="Helical" evidence="2">
    <location>
        <begin position="47"/>
        <end position="67"/>
    </location>
</feature>
<comment type="similarity">
    <text evidence="1">Belongs to the peptidase A24 family.</text>
</comment>
<dbReference type="PANTHER" id="PTHR30487:SF0">
    <property type="entry name" value="PREPILIN LEADER PEPTIDASE_N-METHYLTRANSFERASE-RELATED"/>
    <property type="match status" value="1"/>
</dbReference>
<dbReference type="GO" id="GO:0005886">
    <property type="term" value="C:plasma membrane"/>
    <property type="evidence" value="ECO:0007669"/>
    <property type="project" value="TreeGrafter"/>
</dbReference>
<dbReference type="RefSeq" id="WP_122920296.1">
    <property type="nucleotide sequence ID" value="NZ_RHHQ01000019.1"/>
</dbReference>
<dbReference type="InterPro" id="IPR000045">
    <property type="entry name" value="Prepilin_IV_endopep_pep"/>
</dbReference>
<protein>
    <submittedName>
        <fullName evidence="4">Prepilin peptidase</fullName>
    </submittedName>
</protein>
<proteinExistence type="inferred from homology"/>
<comment type="caution">
    <text evidence="4">The sequence shown here is derived from an EMBL/GenBank/DDBJ whole genome shotgun (WGS) entry which is preliminary data.</text>
</comment>
<keyword evidence="5" id="KW-1185">Reference proteome</keyword>
<accession>A0A3M8D507</accession>
<dbReference type="AlphaFoldDB" id="A0A3M8D507"/>
<dbReference type="GO" id="GO:0004190">
    <property type="term" value="F:aspartic-type endopeptidase activity"/>
    <property type="evidence" value="ECO:0007669"/>
    <property type="project" value="InterPro"/>
</dbReference>
<gene>
    <name evidence="4" type="ORF">EDM56_23155</name>
</gene>
<keyword evidence="2" id="KW-1133">Transmembrane helix</keyword>
<keyword evidence="2" id="KW-0812">Transmembrane</keyword>
<dbReference type="EMBL" id="RHHQ01000019">
    <property type="protein sequence ID" value="RNB82799.1"/>
    <property type="molecule type" value="Genomic_DNA"/>
</dbReference>
<sequence length="161" mass="17935">MGVYLGVFLAIAAFFDWKWRKLPNWFLLPVMLAGLAYQMAEGTWWTAAGGLASGFAITVVPVAMRAMGMGDQKLLMAVGAWTSTADVYWLVVLSAFLCIVVVLCRPQRIRRLGRHLYLAVMGLAAHRRLWLPDIQQSALTVPFAVYVCGAFWIRQAAGIWL</sequence>
<organism evidence="4 5">
    <name type="scientific">Brevibacillus fluminis</name>
    <dbReference type="NCBI Taxonomy" id="511487"/>
    <lineage>
        <taxon>Bacteria</taxon>
        <taxon>Bacillati</taxon>
        <taxon>Bacillota</taxon>
        <taxon>Bacilli</taxon>
        <taxon>Bacillales</taxon>
        <taxon>Paenibacillaceae</taxon>
        <taxon>Brevibacillus</taxon>
    </lineage>
</organism>
<evidence type="ECO:0000256" key="1">
    <source>
        <dbReference type="ARBA" id="ARBA00005801"/>
    </source>
</evidence>
<evidence type="ECO:0000259" key="3">
    <source>
        <dbReference type="Pfam" id="PF01478"/>
    </source>
</evidence>
<keyword evidence="2" id="KW-0472">Membrane</keyword>
<feature type="domain" description="Prepilin type IV endopeptidase peptidase" evidence="3">
    <location>
        <begin position="5"/>
        <end position="102"/>
    </location>
</feature>
<dbReference type="Proteomes" id="UP000271031">
    <property type="component" value="Unassembled WGS sequence"/>
</dbReference>
<evidence type="ECO:0000313" key="5">
    <source>
        <dbReference type="Proteomes" id="UP000271031"/>
    </source>
</evidence>
<dbReference type="Pfam" id="PF01478">
    <property type="entry name" value="Peptidase_A24"/>
    <property type="match status" value="1"/>
</dbReference>
<dbReference type="OrthoDB" id="5508079at2"/>
<evidence type="ECO:0000256" key="2">
    <source>
        <dbReference type="SAM" id="Phobius"/>
    </source>
</evidence>
<dbReference type="PANTHER" id="PTHR30487">
    <property type="entry name" value="TYPE 4 PREPILIN-LIKE PROTEINS LEADER PEPTIDE-PROCESSING ENZYME"/>
    <property type="match status" value="1"/>
</dbReference>